<protein>
    <submittedName>
        <fullName evidence="1">Uncharacterized protein</fullName>
    </submittedName>
</protein>
<reference evidence="1 2" key="1">
    <citation type="submission" date="2023-11" db="EMBL/GenBank/DDBJ databases">
        <authorList>
            <person name="Xu M."/>
            <person name="Jiang T."/>
        </authorList>
    </citation>
    <scope>NUCLEOTIDE SEQUENCE [LARGE SCALE GENOMIC DNA]</scope>
    <source>
        <strain evidence="1 2">SD</strain>
    </source>
</reference>
<gene>
    <name evidence="1" type="ORF">SK069_02500</name>
</gene>
<dbReference type="EMBL" id="JAXAVX010000001">
    <property type="protein sequence ID" value="MDX8150450.1"/>
    <property type="molecule type" value="Genomic_DNA"/>
</dbReference>
<evidence type="ECO:0000313" key="1">
    <source>
        <dbReference type="EMBL" id="MDX8150450.1"/>
    </source>
</evidence>
<name>A0ABU4VG92_9ACTN</name>
<organism evidence="1 2">
    <name type="scientific">Patulibacter brassicae</name>
    <dbReference type="NCBI Taxonomy" id="1705717"/>
    <lineage>
        <taxon>Bacteria</taxon>
        <taxon>Bacillati</taxon>
        <taxon>Actinomycetota</taxon>
        <taxon>Thermoleophilia</taxon>
        <taxon>Solirubrobacterales</taxon>
        <taxon>Patulibacteraceae</taxon>
        <taxon>Patulibacter</taxon>
    </lineage>
</organism>
<proteinExistence type="predicted"/>
<dbReference type="RefSeq" id="WP_319952598.1">
    <property type="nucleotide sequence ID" value="NZ_JAXAVX010000001.1"/>
</dbReference>
<dbReference type="Proteomes" id="UP001277761">
    <property type="component" value="Unassembled WGS sequence"/>
</dbReference>
<comment type="caution">
    <text evidence="1">The sequence shown here is derived from an EMBL/GenBank/DDBJ whole genome shotgun (WGS) entry which is preliminary data.</text>
</comment>
<sequence length="135" mass="14749">MSQPSATRGCACKRGFFVLRDCGAAPTTTCASCARPVCDEHRADGGRGATCVECAARAVEEEALGQLRDGMRVAPDQPPSVAPAEAAEPLARYRHRYYRRHGYEPIWWARPDASWSADDVRWFDADEDPGGFGDS</sequence>
<accession>A0ABU4VG92</accession>
<evidence type="ECO:0000313" key="2">
    <source>
        <dbReference type="Proteomes" id="UP001277761"/>
    </source>
</evidence>
<keyword evidence="2" id="KW-1185">Reference proteome</keyword>